<dbReference type="GO" id="GO:0009269">
    <property type="term" value="P:response to desiccation"/>
    <property type="evidence" value="ECO:0007669"/>
    <property type="project" value="InterPro"/>
</dbReference>
<dbReference type="EMBL" id="SLWX01000009">
    <property type="protein sequence ID" value="TCO75378.1"/>
    <property type="molecule type" value="Genomic_DNA"/>
</dbReference>
<accession>A0A4R2KYM3</accession>
<evidence type="ECO:0000259" key="2">
    <source>
        <dbReference type="SMART" id="SM00769"/>
    </source>
</evidence>
<dbReference type="OrthoDB" id="6196336at2"/>
<dbReference type="Pfam" id="PF03168">
    <property type="entry name" value="LEA_2"/>
    <property type="match status" value="1"/>
</dbReference>
<dbReference type="SUPFAM" id="SSF117070">
    <property type="entry name" value="LEA14-like"/>
    <property type="match status" value="1"/>
</dbReference>
<dbReference type="Gene3D" id="2.60.40.1820">
    <property type="match status" value="1"/>
</dbReference>
<proteinExistence type="predicted"/>
<feature type="signal peptide" evidence="1">
    <location>
        <begin position="1"/>
        <end position="23"/>
    </location>
</feature>
<dbReference type="RefSeq" id="WP_117318227.1">
    <property type="nucleotide sequence ID" value="NZ_QQSW01000011.1"/>
</dbReference>
<reference evidence="3 4" key="1">
    <citation type="submission" date="2019-03" db="EMBL/GenBank/DDBJ databases">
        <title>Genomic Encyclopedia of Type Strains, Phase IV (KMG-IV): sequencing the most valuable type-strain genomes for metagenomic binning, comparative biology and taxonomic classification.</title>
        <authorList>
            <person name="Goeker M."/>
        </authorList>
    </citation>
    <scope>NUCLEOTIDE SEQUENCE [LARGE SCALE GENOMIC DNA]</scope>
    <source>
        <strain evidence="3 4">DSM 23344</strain>
    </source>
</reference>
<keyword evidence="4" id="KW-1185">Reference proteome</keyword>
<comment type="caution">
    <text evidence="3">The sequence shown here is derived from an EMBL/GenBank/DDBJ whole genome shotgun (WGS) entry which is preliminary data.</text>
</comment>
<evidence type="ECO:0000313" key="3">
    <source>
        <dbReference type="EMBL" id="TCO75378.1"/>
    </source>
</evidence>
<dbReference type="PROSITE" id="PS51257">
    <property type="entry name" value="PROKAR_LIPOPROTEIN"/>
    <property type="match status" value="1"/>
</dbReference>
<protein>
    <submittedName>
        <fullName evidence="3">LEA14-like dessication related protein</fullName>
    </submittedName>
</protein>
<keyword evidence="1" id="KW-0732">Signal</keyword>
<dbReference type="InterPro" id="IPR013990">
    <property type="entry name" value="WHy-dom"/>
</dbReference>
<feature type="chain" id="PRO_5020613408" evidence="1">
    <location>
        <begin position="24"/>
        <end position="155"/>
    </location>
</feature>
<dbReference type="SMART" id="SM00769">
    <property type="entry name" value="WHy"/>
    <property type="match status" value="1"/>
</dbReference>
<dbReference type="AlphaFoldDB" id="A0A4R2KYM3"/>
<dbReference type="Proteomes" id="UP000294980">
    <property type="component" value="Unassembled WGS sequence"/>
</dbReference>
<dbReference type="InterPro" id="IPR004864">
    <property type="entry name" value="LEA_2"/>
</dbReference>
<evidence type="ECO:0000313" key="4">
    <source>
        <dbReference type="Proteomes" id="UP000294980"/>
    </source>
</evidence>
<gene>
    <name evidence="3" type="ORF">EV688_109102</name>
</gene>
<organism evidence="3 4">
    <name type="scientific">Chromatocurvus halotolerans</name>
    <dbReference type="NCBI Taxonomy" id="1132028"/>
    <lineage>
        <taxon>Bacteria</taxon>
        <taxon>Pseudomonadati</taxon>
        <taxon>Pseudomonadota</taxon>
        <taxon>Gammaproteobacteria</taxon>
        <taxon>Cellvibrionales</taxon>
        <taxon>Halieaceae</taxon>
        <taxon>Chromatocurvus</taxon>
    </lineage>
</organism>
<evidence type="ECO:0000256" key="1">
    <source>
        <dbReference type="SAM" id="SignalP"/>
    </source>
</evidence>
<sequence length="155" mass="16874">MRRTLFPLALGTLLALLTGCATSLVNFDAPEIDLVGLKPLTSRGMEARFAVQLRVLNPNTLPLNVDGLHYQVYLRDQRVLSGVSAEPVRIPGYGEDVVDLEASAGVLGSLALLRDLMSNPPQSGLPYRLEVKLSVDRSPRPLRIQREGMLRLSGG</sequence>
<feature type="domain" description="Water stress and hypersensitive response" evidence="2">
    <location>
        <begin position="32"/>
        <end position="151"/>
    </location>
</feature>
<name>A0A4R2KYM3_9GAMM</name>